<accession>A0A1G9RR13</accession>
<dbReference type="STRING" id="683260.SAMN05421874_1484"/>
<proteinExistence type="predicted"/>
<dbReference type="AlphaFoldDB" id="A0A1G9RR13"/>
<dbReference type="EMBL" id="FNFB01000048">
    <property type="protein sequence ID" value="SDM25626.1"/>
    <property type="molecule type" value="Genomic_DNA"/>
</dbReference>
<sequence>MKDSTRGALVVAARTLVAAVCVAAVVAARTTVGWGNLAIMLCGLAGLLAVLASYNRRYL</sequence>
<keyword evidence="1" id="KW-0812">Transmembrane</keyword>
<reference evidence="2 3" key="1">
    <citation type="submission" date="2016-10" db="EMBL/GenBank/DDBJ databases">
        <authorList>
            <person name="de Groot N.N."/>
        </authorList>
    </citation>
    <scope>NUCLEOTIDE SEQUENCE [LARGE SCALE GENOMIC DNA]</scope>
    <source>
        <strain evidence="2 3">CGMCC 4.5681</strain>
    </source>
</reference>
<dbReference type="RefSeq" id="WP_143022403.1">
    <property type="nucleotide sequence ID" value="NZ_FNFB01000048.1"/>
</dbReference>
<dbReference type="Proteomes" id="UP000198683">
    <property type="component" value="Unassembled WGS sequence"/>
</dbReference>
<organism evidence="2 3">
    <name type="scientific">Nonomuraea maritima</name>
    <dbReference type="NCBI Taxonomy" id="683260"/>
    <lineage>
        <taxon>Bacteria</taxon>
        <taxon>Bacillati</taxon>
        <taxon>Actinomycetota</taxon>
        <taxon>Actinomycetes</taxon>
        <taxon>Streptosporangiales</taxon>
        <taxon>Streptosporangiaceae</taxon>
        <taxon>Nonomuraea</taxon>
    </lineage>
</organism>
<gene>
    <name evidence="2" type="ORF">SAMN05421874_1484</name>
</gene>
<dbReference type="Pfam" id="PF21844">
    <property type="entry name" value="DUF6903"/>
    <property type="match status" value="1"/>
</dbReference>
<evidence type="ECO:0000256" key="1">
    <source>
        <dbReference type="SAM" id="Phobius"/>
    </source>
</evidence>
<feature type="transmembrane region" description="Helical" evidence="1">
    <location>
        <begin position="33"/>
        <end position="54"/>
    </location>
</feature>
<keyword evidence="3" id="KW-1185">Reference proteome</keyword>
<keyword evidence="1" id="KW-1133">Transmembrane helix</keyword>
<keyword evidence="1" id="KW-0472">Membrane</keyword>
<name>A0A1G9RR13_9ACTN</name>
<evidence type="ECO:0000313" key="3">
    <source>
        <dbReference type="Proteomes" id="UP000198683"/>
    </source>
</evidence>
<protein>
    <submittedName>
        <fullName evidence="2">Uncharacterized protein</fullName>
    </submittedName>
</protein>
<evidence type="ECO:0000313" key="2">
    <source>
        <dbReference type="EMBL" id="SDM25626.1"/>
    </source>
</evidence>
<dbReference type="InterPro" id="IPR054198">
    <property type="entry name" value="DUF6903"/>
</dbReference>